<keyword evidence="1" id="KW-1185">Reference proteome</keyword>
<protein>
    <submittedName>
        <fullName evidence="2">Ovule protein</fullName>
    </submittedName>
</protein>
<dbReference type="WBParaSite" id="Minc3s01954g27400">
    <property type="protein sequence ID" value="Minc3s01954g27400"/>
    <property type="gene ID" value="Minc3s01954g27400"/>
</dbReference>
<dbReference type="Proteomes" id="UP000887563">
    <property type="component" value="Unplaced"/>
</dbReference>
<sequence length="79" mass="9003">MFSLWEHELEECLVPLAHSHVQPTVARRRVSKLILPSSIISLLNAWICPQIGNIAYIRLFKCGYVFIINCSNNIGLFFG</sequence>
<reference evidence="2" key="1">
    <citation type="submission" date="2022-11" db="UniProtKB">
        <authorList>
            <consortium name="WormBaseParasite"/>
        </authorList>
    </citation>
    <scope>IDENTIFICATION</scope>
</reference>
<dbReference type="AlphaFoldDB" id="A0A914MIC5"/>
<proteinExistence type="predicted"/>
<evidence type="ECO:0000313" key="2">
    <source>
        <dbReference type="WBParaSite" id="Minc3s01954g27400"/>
    </source>
</evidence>
<name>A0A914MIC5_MELIC</name>
<organism evidence="1 2">
    <name type="scientific">Meloidogyne incognita</name>
    <name type="common">Southern root-knot nematode worm</name>
    <name type="synonym">Oxyuris incognita</name>
    <dbReference type="NCBI Taxonomy" id="6306"/>
    <lineage>
        <taxon>Eukaryota</taxon>
        <taxon>Metazoa</taxon>
        <taxon>Ecdysozoa</taxon>
        <taxon>Nematoda</taxon>
        <taxon>Chromadorea</taxon>
        <taxon>Rhabditida</taxon>
        <taxon>Tylenchina</taxon>
        <taxon>Tylenchomorpha</taxon>
        <taxon>Tylenchoidea</taxon>
        <taxon>Meloidogynidae</taxon>
        <taxon>Meloidogyninae</taxon>
        <taxon>Meloidogyne</taxon>
        <taxon>Meloidogyne incognita group</taxon>
    </lineage>
</organism>
<evidence type="ECO:0000313" key="1">
    <source>
        <dbReference type="Proteomes" id="UP000887563"/>
    </source>
</evidence>
<accession>A0A914MIC5</accession>